<dbReference type="GO" id="GO:0005829">
    <property type="term" value="C:cytosol"/>
    <property type="evidence" value="ECO:0007669"/>
    <property type="project" value="TreeGrafter"/>
</dbReference>
<dbReference type="SUPFAM" id="SSF56752">
    <property type="entry name" value="D-aminoacid aminotransferase-like PLP-dependent enzymes"/>
    <property type="match status" value="1"/>
</dbReference>
<dbReference type="EMBL" id="CAEZZR010000195">
    <property type="protein sequence ID" value="CAB4785811.1"/>
    <property type="molecule type" value="Genomic_DNA"/>
</dbReference>
<gene>
    <name evidence="2" type="ORF">UFOPK2907_01442</name>
</gene>
<dbReference type="Gene3D" id="3.30.470.10">
    <property type="match status" value="1"/>
</dbReference>
<comment type="similarity">
    <text evidence="1">Belongs to the class-IV pyridoxal-phosphate-dependent aminotransferase family.</text>
</comment>
<reference evidence="2" key="1">
    <citation type="submission" date="2020-05" db="EMBL/GenBank/DDBJ databases">
        <authorList>
            <person name="Chiriac C."/>
            <person name="Salcher M."/>
            <person name="Ghai R."/>
            <person name="Kavagutti S V."/>
        </authorList>
    </citation>
    <scope>NUCLEOTIDE SEQUENCE</scope>
</reference>
<protein>
    <submittedName>
        <fullName evidence="2">Unannotated protein</fullName>
    </submittedName>
</protein>
<dbReference type="InterPro" id="IPR050571">
    <property type="entry name" value="Class-IV_PLP-Dep_Aminotrnsfr"/>
</dbReference>
<dbReference type="InterPro" id="IPR043132">
    <property type="entry name" value="BCAT-like_C"/>
</dbReference>
<sequence length="237" mass="26033">MKSFPEGDGVFETIKTIDGVPQFLARHLDRALKSSRSLGLPIFSGEEVVDLIRKEIERSDVVGIGRLRVTFPSDGSVFAVHEAFTPWSEPAKLTIFDNPVDENASMAGHKALPYKENLDLLEQARAGGFDDGIRLDMAGYICESAVANVMMKVEGRWITPTLSSGCLPGITRAVAIEWFGISEEDLLGSEISTIESMFLLSSLKNLQPVEFLNGRKLDMSEELLQVARAQTAQDLVD</sequence>
<dbReference type="GO" id="GO:0003824">
    <property type="term" value="F:catalytic activity"/>
    <property type="evidence" value="ECO:0007669"/>
    <property type="project" value="InterPro"/>
</dbReference>
<dbReference type="InterPro" id="IPR001544">
    <property type="entry name" value="Aminotrans_IV"/>
</dbReference>
<dbReference type="Pfam" id="PF01063">
    <property type="entry name" value="Aminotran_4"/>
    <property type="match status" value="1"/>
</dbReference>
<evidence type="ECO:0000256" key="1">
    <source>
        <dbReference type="ARBA" id="ARBA00009320"/>
    </source>
</evidence>
<dbReference type="Gene3D" id="3.20.10.10">
    <property type="entry name" value="D-amino Acid Aminotransferase, subunit A, domain 2"/>
    <property type="match status" value="1"/>
</dbReference>
<organism evidence="2">
    <name type="scientific">freshwater metagenome</name>
    <dbReference type="NCBI Taxonomy" id="449393"/>
    <lineage>
        <taxon>unclassified sequences</taxon>
        <taxon>metagenomes</taxon>
        <taxon>ecological metagenomes</taxon>
    </lineage>
</organism>
<accession>A0A6J6WKU5</accession>
<dbReference type="GO" id="GO:0046394">
    <property type="term" value="P:carboxylic acid biosynthetic process"/>
    <property type="evidence" value="ECO:0007669"/>
    <property type="project" value="UniProtKB-ARBA"/>
</dbReference>
<proteinExistence type="inferred from homology"/>
<evidence type="ECO:0000313" key="2">
    <source>
        <dbReference type="EMBL" id="CAB4785811.1"/>
    </source>
</evidence>
<dbReference type="InterPro" id="IPR036038">
    <property type="entry name" value="Aminotransferase-like"/>
</dbReference>
<name>A0A6J6WKU5_9ZZZZ</name>
<dbReference type="PANTHER" id="PTHR42743:SF11">
    <property type="entry name" value="AMINODEOXYCHORISMATE LYASE"/>
    <property type="match status" value="1"/>
</dbReference>
<dbReference type="InterPro" id="IPR043131">
    <property type="entry name" value="BCAT-like_N"/>
</dbReference>
<dbReference type="PANTHER" id="PTHR42743">
    <property type="entry name" value="AMINO-ACID AMINOTRANSFERASE"/>
    <property type="match status" value="1"/>
</dbReference>
<dbReference type="AlphaFoldDB" id="A0A6J6WKU5"/>